<dbReference type="AlphaFoldDB" id="A0A0J8H9C0"/>
<comment type="caution">
    <text evidence="4">The sequence shown here is derived from an EMBL/GenBank/DDBJ whole genome shotgun (WGS) entry which is preliminary data.</text>
</comment>
<evidence type="ECO:0000256" key="1">
    <source>
        <dbReference type="ARBA" id="ARBA00006436"/>
    </source>
</evidence>
<dbReference type="PATRIC" id="fig|210.1941.peg.609"/>
<feature type="domain" description="Ubiquinol-cytochrome c chaperone" evidence="2">
    <location>
        <begin position="55"/>
        <end position="226"/>
    </location>
</feature>
<dbReference type="RefSeq" id="WP_000323679.1">
    <property type="nucleotide sequence ID" value="NZ_BSKU01000002.1"/>
</dbReference>
<protein>
    <submittedName>
        <fullName evidence="4">Uncharacterized protein</fullName>
    </submittedName>
</protein>
<evidence type="ECO:0000313" key="5">
    <source>
        <dbReference type="Proteomes" id="UP000186621"/>
    </source>
</evidence>
<evidence type="ECO:0000259" key="2">
    <source>
        <dbReference type="Pfam" id="PF03981"/>
    </source>
</evidence>
<name>A0A0J8H9C0_HELPX</name>
<dbReference type="InterPro" id="IPR025217">
    <property type="entry name" value="DUF3944"/>
</dbReference>
<comment type="similarity">
    <text evidence="1">Belongs to the UPF0174 family.</text>
</comment>
<dbReference type="EMBL" id="MJMX01000020">
    <property type="protein sequence ID" value="OLR47563.1"/>
    <property type="molecule type" value="Genomic_DNA"/>
</dbReference>
<dbReference type="InterPro" id="IPR021150">
    <property type="entry name" value="Ubiq_cyt_c_chap"/>
</dbReference>
<dbReference type="Proteomes" id="UP000186621">
    <property type="component" value="Unassembled WGS sequence"/>
</dbReference>
<reference evidence="4 5" key="1">
    <citation type="submission" date="2016-09" db="EMBL/GenBank/DDBJ databases">
        <authorList>
            <person name="Capua I."/>
            <person name="De Benedictis P."/>
            <person name="Joannis T."/>
            <person name="Lombin L.H."/>
            <person name="Cattoli G."/>
        </authorList>
    </citation>
    <scope>NUCLEOTIDE SEQUENCE [LARGE SCALE GENOMIC DNA]</scope>
    <source>
        <strain evidence="4 5">132A</strain>
    </source>
</reference>
<organism evidence="4 5">
    <name type="scientific">Helicobacter pylori</name>
    <name type="common">Campylobacter pylori</name>
    <dbReference type="NCBI Taxonomy" id="210"/>
    <lineage>
        <taxon>Bacteria</taxon>
        <taxon>Pseudomonadati</taxon>
        <taxon>Campylobacterota</taxon>
        <taxon>Epsilonproteobacteria</taxon>
        <taxon>Campylobacterales</taxon>
        <taxon>Helicobacteraceae</taxon>
        <taxon>Helicobacter</taxon>
    </lineage>
</organism>
<dbReference type="Pfam" id="PF03981">
    <property type="entry name" value="Ubiq_cyt_C_chap"/>
    <property type="match status" value="1"/>
</dbReference>
<dbReference type="Pfam" id="PF13099">
    <property type="entry name" value="DUF3944"/>
    <property type="match status" value="1"/>
</dbReference>
<feature type="domain" description="DUF3944" evidence="3">
    <location>
        <begin position="3"/>
        <end position="37"/>
    </location>
</feature>
<evidence type="ECO:0000259" key="3">
    <source>
        <dbReference type="Pfam" id="PF13099"/>
    </source>
</evidence>
<sequence length="253" mass="28527">MAYKYDRDLEFLKQLESSDLLDLFEVLVFGKDGEKRHNEKLTSSIEYKRHGDDYAKYAERIAEELQYYGSNSFASFIKGEGVLYKEILCDVCDKLKVNYNKKTETTLIEQNMLSKILERSLEEMDDEEVKEMCDELSIKNTDNLNRQALSAATLTLFKMGGFKSYQLAVIVADAVAKTILGRGLSLAGNQALTRTLNFLTGPVSWIITGVWTAIDFAGPAYRVTIPACIVVATLRLKTQQASEDKKSLQIESI</sequence>
<proteinExistence type="inferred from homology"/>
<evidence type="ECO:0000313" key="4">
    <source>
        <dbReference type="EMBL" id="OLR47563.1"/>
    </source>
</evidence>
<gene>
    <name evidence="4" type="ORF">BIZ48_02440</name>
</gene>
<accession>A0A0J8H9C0</accession>